<sequence>MTDERPEGIHILIADDQALIRVGFRMVLEAEPDLIVVGEAGDGREAANLARTLRPDVVLMDVRMPVLDGIAATAQIVHEVPDTRVLVLTTFDLDEYAFGALEAGASGFLLKDAQRAELTAAVRAVHRGDIPLSPRITRLLLERLAEQPTPTAVDDPTGTLTDRERDVFLAMGRGLTNTEIAQQLFLSESTVKTHVGRVLAKLGARDRVHAVILAHRLRLVGDGDPLPPLL</sequence>
<protein>
    <submittedName>
        <fullName evidence="8">Response regulator transcription factor</fullName>
    </submittedName>
</protein>
<dbReference type="PRINTS" id="PR00038">
    <property type="entry name" value="HTHLUXR"/>
</dbReference>
<evidence type="ECO:0000256" key="1">
    <source>
        <dbReference type="ARBA" id="ARBA00022553"/>
    </source>
</evidence>
<evidence type="ECO:0000259" key="7">
    <source>
        <dbReference type="PROSITE" id="PS50110"/>
    </source>
</evidence>
<evidence type="ECO:0000256" key="4">
    <source>
        <dbReference type="ARBA" id="ARBA00023163"/>
    </source>
</evidence>
<dbReference type="Proteomes" id="UP001235064">
    <property type="component" value="Unassembled WGS sequence"/>
</dbReference>
<dbReference type="Gene3D" id="3.40.50.2300">
    <property type="match status" value="1"/>
</dbReference>
<dbReference type="InterPro" id="IPR001789">
    <property type="entry name" value="Sig_transdc_resp-reg_receiver"/>
</dbReference>
<dbReference type="PANTHER" id="PTHR43214:SF24">
    <property type="entry name" value="TRANSCRIPTIONAL REGULATORY PROTEIN NARL-RELATED"/>
    <property type="match status" value="1"/>
</dbReference>
<dbReference type="InterPro" id="IPR000792">
    <property type="entry name" value="Tscrpt_reg_LuxR_C"/>
</dbReference>
<evidence type="ECO:0000256" key="2">
    <source>
        <dbReference type="ARBA" id="ARBA00023015"/>
    </source>
</evidence>
<evidence type="ECO:0000313" key="8">
    <source>
        <dbReference type="EMBL" id="MDL9979563.1"/>
    </source>
</evidence>
<dbReference type="InterPro" id="IPR011006">
    <property type="entry name" value="CheY-like_superfamily"/>
</dbReference>
<dbReference type="InterPro" id="IPR058245">
    <property type="entry name" value="NreC/VraR/RcsB-like_REC"/>
</dbReference>
<comment type="caution">
    <text evidence="8">The sequence shown here is derived from an EMBL/GenBank/DDBJ whole genome shotgun (WGS) entry which is preliminary data.</text>
</comment>
<keyword evidence="3" id="KW-0238">DNA-binding</keyword>
<organism evidence="8 9">
    <name type="scientific">Microbacterium candidum</name>
    <dbReference type="NCBI Taxonomy" id="3041922"/>
    <lineage>
        <taxon>Bacteria</taxon>
        <taxon>Bacillati</taxon>
        <taxon>Actinomycetota</taxon>
        <taxon>Actinomycetes</taxon>
        <taxon>Micrococcales</taxon>
        <taxon>Microbacteriaceae</taxon>
        <taxon>Microbacterium</taxon>
    </lineage>
</organism>
<keyword evidence="1 5" id="KW-0597">Phosphoprotein</keyword>
<dbReference type="SMART" id="SM00448">
    <property type="entry name" value="REC"/>
    <property type="match status" value="1"/>
</dbReference>
<evidence type="ECO:0000256" key="3">
    <source>
        <dbReference type="ARBA" id="ARBA00023125"/>
    </source>
</evidence>
<dbReference type="CDD" id="cd06170">
    <property type="entry name" value="LuxR_C_like"/>
    <property type="match status" value="1"/>
</dbReference>
<dbReference type="PROSITE" id="PS50110">
    <property type="entry name" value="RESPONSE_REGULATORY"/>
    <property type="match status" value="1"/>
</dbReference>
<feature type="domain" description="HTH luxR-type" evidence="6">
    <location>
        <begin position="153"/>
        <end position="218"/>
    </location>
</feature>
<dbReference type="SUPFAM" id="SSF52172">
    <property type="entry name" value="CheY-like"/>
    <property type="match status" value="1"/>
</dbReference>
<name>A0ABT7MYM8_9MICO</name>
<evidence type="ECO:0000259" key="6">
    <source>
        <dbReference type="PROSITE" id="PS50043"/>
    </source>
</evidence>
<proteinExistence type="predicted"/>
<gene>
    <name evidence="8" type="ORF">QSV35_09465</name>
</gene>
<dbReference type="SUPFAM" id="SSF46894">
    <property type="entry name" value="C-terminal effector domain of the bipartite response regulators"/>
    <property type="match status" value="1"/>
</dbReference>
<dbReference type="PROSITE" id="PS50043">
    <property type="entry name" value="HTH_LUXR_2"/>
    <property type="match status" value="1"/>
</dbReference>
<evidence type="ECO:0000313" key="9">
    <source>
        <dbReference type="Proteomes" id="UP001235064"/>
    </source>
</evidence>
<dbReference type="EMBL" id="JASXSZ010000003">
    <property type="protein sequence ID" value="MDL9979563.1"/>
    <property type="molecule type" value="Genomic_DNA"/>
</dbReference>
<dbReference type="PROSITE" id="PS00622">
    <property type="entry name" value="HTH_LUXR_1"/>
    <property type="match status" value="1"/>
</dbReference>
<dbReference type="Pfam" id="PF00196">
    <property type="entry name" value="GerE"/>
    <property type="match status" value="1"/>
</dbReference>
<dbReference type="InterPro" id="IPR016032">
    <property type="entry name" value="Sig_transdc_resp-reg_C-effctor"/>
</dbReference>
<keyword evidence="2" id="KW-0805">Transcription regulation</keyword>
<evidence type="ECO:0000256" key="5">
    <source>
        <dbReference type="PROSITE-ProRule" id="PRU00169"/>
    </source>
</evidence>
<dbReference type="Pfam" id="PF00072">
    <property type="entry name" value="Response_reg"/>
    <property type="match status" value="1"/>
</dbReference>
<feature type="domain" description="Response regulatory" evidence="7">
    <location>
        <begin position="10"/>
        <end position="126"/>
    </location>
</feature>
<accession>A0ABT7MYM8</accession>
<dbReference type="CDD" id="cd17535">
    <property type="entry name" value="REC_NarL-like"/>
    <property type="match status" value="1"/>
</dbReference>
<keyword evidence="4" id="KW-0804">Transcription</keyword>
<dbReference type="InterPro" id="IPR039420">
    <property type="entry name" value="WalR-like"/>
</dbReference>
<feature type="modified residue" description="4-aspartylphosphate" evidence="5">
    <location>
        <position position="61"/>
    </location>
</feature>
<dbReference type="PANTHER" id="PTHR43214">
    <property type="entry name" value="TWO-COMPONENT RESPONSE REGULATOR"/>
    <property type="match status" value="1"/>
</dbReference>
<reference evidence="8 9" key="1">
    <citation type="submission" date="2023-06" db="EMBL/GenBank/DDBJ databases">
        <title>Microbacterium sp. nov., isolated from a waste landfill.</title>
        <authorList>
            <person name="Wen W."/>
        </authorList>
    </citation>
    <scope>NUCLEOTIDE SEQUENCE [LARGE SCALE GENOMIC DNA]</scope>
    <source>
        <strain evidence="8 9">ASV49</strain>
    </source>
</reference>
<dbReference type="SMART" id="SM00421">
    <property type="entry name" value="HTH_LUXR"/>
    <property type="match status" value="1"/>
</dbReference>
<keyword evidence="9" id="KW-1185">Reference proteome</keyword>